<keyword evidence="3" id="KW-1185">Reference proteome</keyword>
<dbReference type="Pfam" id="PF13862">
    <property type="entry name" value="BCCIP"/>
    <property type="match status" value="1"/>
</dbReference>
<dbReference type="InterPro" id="IPR025602">
    <property type="entry name" value="BCP1_family"/>
</dbReference>
<name>A0A0P1BCM7_9BASI</name>
<sequence>MSLWIDDIDFINVSFDFTSPTDIDFHSIKRQLQQLFYTYSTRDEQLDLGKVADHVIGLAASSGVGTVVKVDQEDDSDPYAFVSLVNLKDTCSSASQTLHNFFSARLASKSVGSSSTASQAISDVLSSSNTAHRPYLVLHERMVNLPAQIATPLYRILAQEIESQVAQRRSFQLRRRIGIGRRCIFHEASATKEETKKRDKDEDVDVIIVIGC</sequence>
<accession>A0A0P1BCM7</accession>
<dbReference type="STRING" id="401625.A0A0P1BCM7"/>
<evidence type="ECO:0000313" key="3">
    <source>
        <dbReference type="Proteomes" id="UP000054845"/>
    </source>
</evidence>
<dbReference type="PANTHER" id="PTHR13261">
    <property type="entry name" value="BRCA2 AND CDKN1A INTERACTING PROTEIN"/>
    <property type="match status" value="1"/>
</dbReference>
<evidence type="ECO:0000256" key="1">
    <source>
        <dbReference type="ARBA" id="ARBA00006781"/>
    </source>
</evidence>
<protein>
    <submittedName>
        <fullName evidence="2">Isoamyl acetate-hydrolyzing esterase and related enzymes</fullName>
    </submittedName>
</protein>
<dbReference type="PANTHER" id="PTHR13261:SF0">
    <property type="entry name" value="BRCA2 AND CDKN1A-INTERACTING PROTEIN"/>
    <property type="match status" value="1"/>
</dbReference>
<proteinExistence type="inferred from homology"/>
<reference evidence="2 3" key="1">
    <citation type="submission" date="2014-09" db="EMBL/GenBank/DDBJ databases">
        <authorList>
            <person name="Magalhaes I.L.F."/>
            <person name="Oliveira U."/>
            <person name="Santos F.R."/>
            <person name="Vidigal T.H.D.A."/>
            <person name="Brescovit A.D."/>
            <person name="Santos A.J."/>
        </authorList>
    </citation>
    <scope>NUCLEOTIDE SEQUENCE [LARGE SCALE GENOMIC DNA]</scope>
</reference>
<dbReference type="OrthoDB" id="27543at2759"/>
<dbReference type="Proteomes" id="UP000054845">
    <property type="component" value="Unassembled WGS sequence"/>
</dbReference>
<dbReference type="EMBL" id="CCYA01000199">
    <property type="protein sequence ID" value="CEH13076.1"/>
    <property type="molecule type" value="Genomic_DNA"/>
</dbReference>
<comment type="similarity">
    <text evidence="1">Belongs to the BCP1 family.</text>
</comment>
<dbReference type="AlphaFoldDB" id="A0A0P1BCM7"/>
<organism evidence="2 3">
    <name type="scientific">Ceraceosorus bombacis</name>
    <dbReference type="NCBI Taxonomy" id="401625"/>
    <lineage>
        <taxon>Eukaryota</taxon>
        <taxon>Fungi</taxon>
        <taxon>Dikarya</taxon>
        <taxon>Basidiomycota</taxon>
        <taxon>Ustilaginomycotina</taxon>
        <taxon>Exobasidiomycetes</taxon>
        <taxon>Ceraceosorales</taxon>
        <taxon>Ceraceosoraceae</taxon>
        <taxon>Ceraceosorus</taxon>
    </lineage>
</organism>
<evidence type="ECO:0000313" key="2">
    <source>
        <dbReference type="EMBL" id="CEH13076.1"/>
    </source>
</evidence>
<dbReference type="GO" id="GO:0005634">
    <property type="term" value="C:nucleus"/>
    <property type="evidence" value="ECO:0007669"/>
    <property type="project" value="TreeGrafter"/>
</dbReference>